<accession>A0A6G6SJJ0</accession>
<dbReference type="AlphaFoldDB" id="A0A6G6SJJ0"/>
<gene>
    <name evidence="1" type="ORF">GTH24_08775</name>
</gene>
<reference evidence="1 2" key="1">
    <citation type="submission" date="2020-01" db="EMBL/GenBank/DDBJ databases">
        <title>The genomic epidemiology of tigecycline resistance gene tet(X) variants in a swine farm in China.</title>
        <authorList>
            <person name="Peng K."/>
            <person name="Li R."/>
        </authorList>
    </citation>
    <scope>NUCLEOTIDE SEQUENCE [LARGE SCALE GENOMIC DNA]</scope>
    <source>
        <strain evidence="1 2">ZN3</strain>
    </source>
</reference>
<sequence>MIVSILLFLMTLLSGCTTIQKEYVPVEHIAIPAHITADCLLPYIPEQMTWGESLMLNISLLSVIEQCNSDKKAIREIEQQRQVMK</sequence>
<dbReference type="EMBL" id="CP047344">
    <property type="protein sequence ID" value="QIF93981.1"/>
    <property type="molecule type" value="Genomic_DNA"/>
</dbReference>
<dbReference type="InterPro" id="IPR058979">
    <property type="entry name" value="LysC-like"/>
</dbReference>
<evidence type="ECO:0000313" key="1">
    <source>
        <dbReference type="EMBL" id="QIF93981.1"/>
    </source>
</evidence>
<organism evidence="1 2">
    <name type="scientific">Proteus vulgaris</name>
    <dbReference type="NCBI Taxonomy" id="585"/>
    <lineage>
        <taxon>Bacteria</taxon>
        <taxon>Pseudomonadati</taxon>
        <taxon>Pseudomonadota</taxon>
        <taxon>Gammaproteobacteria</taxon>
        <taxon>Enterobacterales</taxon>
        <taxon>Morganellaceae</taxon>
        <taxon>Proteus</taxon>
    </lineage>
</organism>
<proteinExistence type="predicted"/>
<dbReference type="Pfam" id="PF23793">
    <property type="entry name" value="LysC"/>
    <property type="match status" value="1"/>
</dbReference>
<protein>
    <submittedName>
        <fullName evidence="1">Peptidase</fullName>
    </submittedName>
</protein>
<evidence type="ECO:0000313" key="2">
    <source>
        <dbReference type="Proteomes" id="UP000503287"/>
    </source>
</evidence>
<name>A0A6G6SJJ0_PROVU</name>
<keyword evidence="2" id="KW-1185">Reference proteome</keyword>
<dbReference type="Proteomes" id="UP000503287">
    <property type="component" value="Chromosome"/>
</dbReference>